<keyword evidence="12" id="KW-1185">Reference proteome</keyword>
<feature type="region of interest" description="Disordered" evidence="6">
    <location>
        <begin position="263"/>
        <end position="364"/>
    </location>
</feature>
<feature type="compositionally biased region" description="Polar residues" evidence="6">
    <location>
        <begin position="306"/>
        <end position="319"/>
    </location>
</feature>
<feature type="domain" description="C2 PI3K-type" evidence="10">
    <location>
        <begin position="713"/>
        <end position="864"/>
    </location>
</feature>
<dbReference type="Pfam" id="PF00613">
    <property type="entry name" value="PI3Ka"/>
    <property type="match status" value="1"/>
</dbReference>
<evidence type="ECO:0000259" key="10">
    <source>
        <dbReference type="PROSITE" id="PS51547"/>
    </source>
</evidence>
<feature type="region of interest" description="Disordered" evidence="6">
    <location>
        <begin position="107"/>
        <end position="139"/>
    </location>
</feature>
<dbReference type="OrthoDB" id="67688at2759"/>
<dbReference type="GO" id="GO:0005942">
    <property type="term" value="C:phosphatidylinositol 3-kinase complex"/>
    <property type="evidence" value="ECO:0007669"/>
    <property type="project" value="TreeGrafter"/>
</dbReference>
<feature type="domain" description="PI3K/PI4K catalytic" evidence="7">
    <location>
        <begin position="1107"/>
        <end position="1376"/>
    </location>
</feature>
<feature type="region of interest" description="Disordered" evidence="6">
    <location>
        <begin position="444"/>
        <end position="511"/>
    </location>
</feature>
<dbReference type="GO" id="GO:0005886">
    <property type="term" value="C:plasma membrane"/>
    <property type="evidence" value="ECO:0007669"/>
    <property type="project" value="TreeGrafter"/>
</dbReference>
<dbReference type="RefSeq" id="XP_004336434.1">
    <property type="nucleotide sequence ID" value="XM_004336386.1"/>
</dbReference>
<dbReference type="CDD" id="cd00891">
    <property type="entry name" value="PI3Kc"/>
    <property type="match status" value="1"/>
</dbReference>
<feature type="domain" description="PI3K-RBD" evidence="9">
    <location>
        <begin position="568"/>
        <end position="660"/>
    </location>
</feature>
<dbReference type="InterPro" id="IPR000403">
    <property type="entry name" value="PI3/4_kinase_cat_dom"/>
</dbReference>
<feature type="domain" description="PIK helical" evidence="8">
    <location>
        <begin position="879"/>
        <end position="1058"/>
    </location>
</feature>
<dbReference type="InterPro" id="IPR035892">
    <property type="entry name" value="C2_domain_sf"/>
</dbReference>
<evidence type="ECO:0000256" key="2">
    <source>
        <dbReference type="ARBA" id="ARBA00022741"/>
    </source>
</evidence>
<dbReference type="STRING" id="1257118.L8GQK9"/>
<dbReference type="GO" id="GO:0016477">
    <property type="term" value="P:cell migration"/>
    <property type="evidence" value="ECO:0007669"/>
    <property type="project" value="TreeGrafter"/>
</dbReference>
<dbReference type="GO" id="GO:0016303">
    <property type="term" value="F:1-phosphatidylinositol-3-kinase activity"/>
    <property type="evidence" value="ECO:0007669"/>
    <property type="project" value="TreeGrafter"/>
</dbReference>
<dbReference type="PROSITE" id="PS00915">
    <property type="entry name" value="PI3_4_KINASE_1"/>
    <property type="match status" value="1"/>
</dbReference>
<dbReference type="SUPFAM" id="SSF56112">
    <property type="entry name" value="Protein kinase-like (PK-like)"/>
    <property type="match status" value="1"/>
</dbReference>
<dbReference type="Gene3D" id="3.30.1010.10">
    <property type="entry name" value="Phosphatidylinositol 3-kinase Catalytic Subunit, Chain A, domain 4"/>
    <property type="match status" value="1"/>
</dbReference>
<dbReference type="PANTHER" id="PTHR10048">
    <property type="entry name" value="PHOSPHATIDYLINOSITOL KINASE"/>
    <property type="match status" value="1"/>
</dbReference>
<organism evidence="11 12">
    <name type="scientific">Acanthamoeba castellanii (strain ATCC 30010 / Neff)</name>
    <dbReference type="NCBI Taxonomy" id="1257118"/>
    <lineage>
        <taxon>Eukaryota</taxon>
        <taxon>Amoebozoa</taxon>
        <taxon>Discosea</taxon>
        <taxon>Longamoebia</taxon>
        <taxon>Centramoebida</taxon>
        <taxon>Acanthamoebidae</taxon>
        <taxon>Acanthamoeba</taxon>
    </lineage>
</organism>
<dbReference type="Gene3D" id="2.60.40.150">
    <property type="entry name" value="C2 domain"/>
    <property type="match status" value="1"/>
</dbReference>
<dbReference type="PROSITE" id="PS51547">
    <property type="entry name" value="C2_PI3K"/>
    <property type="match status" value="1"/>
</dbReference>
<dbReference type="Gene3D" id="1.10.1070.11">
    <property type="entry name" value="Phosphatidylinositol 3-/4-kinase, catalytic domain"/>
    <property type="match status" value="1"/>
</dbReference>
<dbReference type="PANTHER" id="PTHR10048:SF14">
    <property type="entry name" value="LD28067P"/>
    <property type="match status" value="1"/>
</dbReference>
<evidence type="ECO:0000256" key="6">
    <source>
        <dbReference type="SAM" id="MobiDB-lite"/>
    </source>
</evidence>
<dbReference type="PROSITE" id="PS51545">
    <property type="entry name" value="PIK_HELICAL"/>
    <property type="match status" value="1"/>
</dbReference>
<dbReference type="InterPro" id="IPR029071">
    <property type="entry name" value="Ubiquitin-like_domsf"/>
</dbReference>
<gene>
    <name evidence="11" type="ORF">ACA1_380980</name>
</gene>
<dbReference type="PROSITE" id="PS00916">
    <property type="entry name" value="PI3_4_KINASE_2"/>
    <property type="match status" value="1"/>
</dbReference>
<keyword evidence="2" id="KW-0547">Nucleotide-binding</keyword>
<evidence type="ECO:0000256" key="1">
    <source>
        <dbReference type="ARBA" id="ARBA00022679"/>
    </source>
</evidence>
<dbReference type="KEGG" id="acan:ACA1_380980"/>
<dbReference type="GO" id="GO:0005524">
    <property type="term" value="F:ATP binding"/>
    <property type="evidence" value="ECO:0007669"/>
    <property type="project" value="UniProtKB-KW"/>
</dbReference>
<dbReference type="InterPro" id="IPR002420">
    <property type="entry name" value="PI3K-type_C2_dom"/>
</dbReference>
<dbReference type="InterPro" id="IPR016024">
    <property type="entry name" value="ARM-type_fold"/>
</dbReference>
<sequence length="1381" mass="154776">MSTDTVKFSKLFENAVLKVQVVIAGETHAYEFPATSTVDHVKYEIFKRTPTLKGKELNDYFLALNEDDVLHVEFVKLVWSHEQIHNAFLGETPVQLQLQPRDKFELYGGKKGSSVRPAGSRRDPPKPADNLSTTKPTTTAPDTVDVILSDFTSRLDKLFDDAKSTLTAAEEAAIGEKLRRLNGNKNDAIAHLEKVLEALRKGAGEARLLHKAELSSLPAEDDVKPTNGHSDSADAEAEQVIEVQHASGDRAAAVDGGELEQAKARPALMTSSSSFPSLPSIFDDRPLAGTPQPFRKYGARDRAGSPTGNQLPQQRQPATGSGGSIPLTSQRSRKESSPTARRRPALALGSSGTIPPEETNGRLKSTYFNPQVRKIALGSQRTSRMEKLRNIQIGSLIGKPLGWTSGEEEVRDFRAKMARLFDFDNWELGEKGFANIQQPFRKYGARDRAGSPTGNQLPQQRQPATGSGGSIPLTSQRSRKESSPTARRRPALALGSSGTIPPEETNGRLKSTYFNPQVRKIALGSQRTSRMPLGWTSGEEEVRDFRAKMARLFDFDNWELGEKGFANIQQVRVKLHFPSGSLVRTLLCSADDTVYDLVATGLSSVKIRQAMSISGEVGDYLVKICGYSWYILNLDTKLRSVDYVRESIKRNKEVEFVLVERSSFKRTDLQELVYLDHFQDVDLGMDTEPFDDDEDPSLAGGFGEKKHIPLSEIKRNFELRVICLEDADFGEVPAMQQLPKGVPVHFYVSAALYHGGESLAPEMKTTATPSMLWCQWLRLNLQMCQIPKATRLCLSLMGVNPNDGSEFPLGWVNLNLVDYNGNLRMGVTSLNLWPGEKANPIGTCVPNYKSKNPIKLIVELYKFPHVVKYKRPILVAPAYEDNPYPRAPERKRLVHIISQDSLHMPSSEEKKLLWEYRRTLAPNPKALAKVLMAINWSRPEDVAEAHRMLTYWTPLSPIEALELLDAYFADEVVREYAVAKLCQLSLDELQAYLPQLTQVLKYEPYHDSALARFLLAAAFRHRPTIGHFFFWHLQAELQVYLRGCGQQREGLLKQMEVSSKLGRIANLMKPLPFKERKQALQNELVAAGLPSHFILPMNPALEARDLNCDECKTLESFTAPLFLSFDNNDPAGSPFKVIFKAGDDLRQDILILQMFGIMDRLWKKHGLDLHMTLYGCTATGEAAGFIEVKAGGASAVFKDSVLTNWLKKYNPQEDQWAGVEDNFIRSCAGYCVATYVLGIGDRHNDNIMVTYSGHLFHIDFAHFLGNMMEWKGFKRETAPFVFTPQFLHVMGGEKGAGFQRFVSLSCLAYNIIRRYAHMLSTGIKELKGVEDLHYLREVLALNMSDEKAAEYFTTKIYESLKTKRTQFNDAIHILANNKKNE</sequence>
<evidence type="ECO:0000256" key="5">
    <source>
        <dbReference type="PROSITE-ProRule" id="PRU00880"/>
    </source>
</evidence>
<dbReference type="InterPro" id="IPR015433">
    <property type="entry name" value="PI3/4_kinase"/>
</dbReference>
<dbReference type="GO" id="GO:0048015">
    <property type="term" value="P:phosphatidylinositol-mediated signaling"/>
    <property type="evidence" value="ECO:0007669"/>
    <property type="project" value="TreeGrafter"/>
</dbReference>
<name>L8GQK9_ACACF</name>
<dbReference type="PROSITE" id="PS50290">
    <property type="entry name" value="PI3_4_KINASE_3"/>
    <property type="match status" value="1"/>
</dbReference>
<dbReference type="SUPFAM" id="SSF54236">
    <property type="entry name" value="Ubiquitin-like"/>
    <property type="match status" value="1"/>
</dbReference>
<dbReference type="VEuPathDB" id="AmoebaDB:ACA1_380980"/>
<dbReference type="GeneID" id="14915037"/>
<keyword evidence="4" id="KW-0067">ATP-binding</keyword>
<dbReference type="SMART" id="SM00146">
    <property type="entry name" value="PI3Kc"/>
    <property type="match status" value="1"/>
</dbReference>
<dbReference type="PROSITE" id="PS51546">
    <property type="entry name" value="PI3K_RBD"/>
    <property type="match status" value="1"/>
</dbReference>
<dbReference type="Proteomes" id="UP000011083">
    <property type="component" value="Unassembled WGS sequence"/>
</dbReference>
<dbReference type="InterPro" id="IPR011009">
    <property type="entry name" value="Kinase-like_dom_sf"/>
</dbReference>
<feature type="compositionally biased region" description="Polar residues" evidence="6">
    <location>
        <begin position="452"/>
        <end position="465"/>
    </location>
</feature>
<dbReference type="SMART" id="SM00142">
    <property type="entry name" value="PI3K_C2"/>
    <property type="match status" value="1"/>
</dbReference>
<dbReference type="InterPro" id="IPR001263">
    <property type="entry name" value="PI3K_accessory_dom"/>
</dbReference>
<evidence type="ECO:0000259" key="8">
    <source>
        <dbReference type="PROSITE" id="PS51545"/>
    </source>
</evidence>
<keyword evidence="1" id="KW-0808">Transferase</keyword>
<evidence type="ECO:0000256" key="4">
    <source>
        <dbReference type="ARBA" id="ARBA00022840"/>
    </source>
</evidence>
<reference evidence="11 12" key="1">
    <citation type="journal article" date="2013" name="Genome Biol.">
        <title>Genome of Acanthamoeba castellanii highlights extensive lateral gene transfer and early evolution of tyrosine kinase signaling.</title>
        <authorList>
            <person name="Clarke M."/>
            <person name="Lohan A.J."/>
            <person name="Liu B."/>
            <person name="Lagkouvardos I."/>
            <person name="Roy S."/>
            <person name="Zafar N."/>
            <person name="Bertelli C."/>
            <person name="Schilde C."/>
            <person name="Kianianmomeni A."/>
            <person name="Burglin T.R."/>
            <person name="Frech C."/>
            <person name="Turcotte B."/>
            <person name="Kopec K.O."/>
            <person name="Synnott J.M."/>
            <person name="Choo C."/>
            <person name="Paponov I."/>
            <person name="Finkler A."/>
            <person name="Soon Heng Tan C."/>
            <person name="Hutchins A.P."/>
            <person name="Weinmeier T."/>
            <person name="Rattei T."/>
            <person name="Chu J.S."/>
            <person name="Gimenez G."/>
            <person name="Irimia M."/>
            <person name="Rigden D.J."/>
            <person name="Fitzpatrick D.A."/>
            <person name="Lorenzo-Morales J."/>
            <person name="Bateman A."/>
            <person name="Chiu C.H."/>
            <person name="Tang P."/>
            <person name="Hegemann P."/>
            <person name="Fromm H."/>
            <person name="Raoult D."/>
            <person name="Greub G."/>
            <person name="Miranda-Saavedra D."/>
            <person name="Chen N."/>
            <person name="Nash P."/>
            <person name="Ginger M.L."/>
            <person name="Horn M."/>
            <person name="Schaap P."/>
            <person name="Caler L."/>
            <person name="Loftus B."/>
        </authorList>
    </citation>
    <scope>NUCLEOTIDE SEQUENCE [LARGE SCALE GENOMIC DNA]</scope>
    <source>
        <strain evidence="11 12">Neff</strain>
    </source>
</reference>
<dbReference type="InterPro" id="IPR035448">
    <property type="entry name" value="PI3Kc"/>
</dbReference>
<dbReference type="GO" id="GO:0005737">
    <property type="term" value="C:cytoplasm"/>
    <property type="evidence" value="ECO:0007669"/>
    <property type="project" value="TreeGrafter"/>
</dbReference>
<evidence type="ECO:0000256" key="3">
    <source>
        <dbReference type="ARBA" id="ARBA00022777"/>
    </source>
</evidence>
<dbReference type="InterPro" id="IPR000341">
    <property type="entry name" value="PI3K_Ras-bd_dom"/>
</dbReference>
<dbReference type="GO" id="GO:0043491">
    <property type="term" value="P:phosphatidylinositol 3-kinase/protein kinase B signal transduction"/>
    <property type="evidence" value="ECO:0007669"/>
    <property type="project" value="TreeGrafter"/>
</dbReference>
<dbReference type="GO" id="GO:0035005">
    <property type="term" value="F:1-phosphatidylinositol-4-phosphate 3-kinase activity"/>
    <property type="evidence" value="ECO:0007669"/>
    <property type="project" value="TreeGrafter"/>
</dbReference>
<evidence type="ECO:0000313" key="12">
    <source>
        <dbReference type="Proteomes" id="UP000011083"/>
    </source>
</evidence>
<evidence type="ECO:0000313" key="11">
    <source>
        <dbReference type="EMBL" id="ELR14421.1"/>
    </source>
</evidence>
<evidence type="ECO:0000259" key="9">
    <source>
        <dbReference type="PROSITE" id="PS51546"/>
    </source>
</evidence>
<dbReference type="SMART" id="SM00144">
    <property type="entry name" value="PI3K_rbd"/>
    <property type="match status" value="1"/>
</dbReference>
<dbReference type="InterPro" id="IPR042236">
    <property type="entry name" value="PI3K_accessory_sf"/>
</dbReference>
<dbReference type="CDD" id="cd08380">
    <property type="entry name" value="C2_PI3K_like"/>
    <property type="match status" value="1"/>
</dbReference>
<dbReference type="EMBL" id="KB008053">
    <property type="protein sequence ID" value="ELR14421.1"/>
    <property type="molecule type" value="Genomic_DNA"/>
</dbReference>
<dbReference type="Gene3D" id="3.10.20.770">
    <property type="match status" value="1"/>
</dbReference>
<protein>
    <submittedName>
        <fullName evidence="11">Phosphoinositide 3kinase family, accessory domain (Pik domain) domain containing protein</fullName>
    </submittedName>
</protein>
<dbReference type="Pfam" id="PF00792">
    <property type="entry name" value="PI3K_C2"/>
    <property type="match status" value="1"/>
</dbReference>
<keyword evidence="3 11" id="KW-0418">Kinase</keyword>
<dbReference type="InterPro" id="IPR036940">
    <property type="entry name" value="PI3/4_kinase_cat_sf"/>
</dbReference>
<evidence type="ECO:0000259" key="7">
    <source>
        <dbReference type="PROSITE" id="PS50290"/>
    </source>
</evidence>
<feature type="compositionally biased region" description="Low complexity" evidence="6">
    <location>
        <begin position="271"/>
        <end position="280"/>
    </location>
</feature>
<comment type="similarity">
    <text evidence="5">Belongs to the PI3/PI4-kinase family.</text>
</comment>
<dbReference type="SMART" id="SM00145">
    <property type="entry name" value="PI3Ka"/>
    <property type="match status" value="1"/>
</dbReference>
<accession>L8GQK9</accession>
<proteinExistence type="inferred from homology"/>
<dbReference type="Pfam" id="PF00454">
    <property type="entry name" value="PI3_PI4_kinase"/>
    <property type="match status" value="2"/>
</dbReference>
<dbReference type="Gene3D" id="1.25.40.70">
    <property type="entry name" value="Phosphatidylinositol 3-kinase, accessory domain (PIK)"/>
    <property type="match status" value="1"/>
</dbReference>
<dbReference type="InterPro" id="IPR018936">
    <property type="entry name" value="PI3/4_kinase_CS"/>
</dbReference>
<dbReference type="SUPFAM" id="SSF48371">
    <property type="entry name" value="ARM repeat"/>
    <property type="match status" value="1"/>
</dbReference>
<dbReference type="SUPFAM" id="SSF49562">
    <property type="entry name" value="C2 domain (Calcium/lipid-binding domain, CaLB)"/>
    <property type="match status" value="1"/>
</dbReference>
<dbReference type="Pfam" id="PF00794">
    <property type="entry name" value="PI3K_rbd"/>
    <property type="match status" value="1"/>
</dbReference>